<dbReference type="EMBL" id="MFKF01000017">
    <property type="protein sequence ID" value="OGG57038.1"/>
    <property type="molecule type" value="Genomic_DNA"/>
</dbReference>
<dbReference type="Pfam" id="PF09976">
    <property type="entry name" value="TPR_21"/>
    <property type="match status" value="1"/>
</dbReference>
<sequence length="223" mass="24154">MLFKPVKRLSKRQIKDDKLVIRTAQAWEWIQNNYPKIIGGAVGVVVLVLLAIYLMGRGERQAAEAAEAFSKAQIAAMEGRIGDALLQGEEVSKRHAGTGAGAQALLLVANTTFEMGRVAEAKAAFQKCIDDYGKDPVMVYAGWNGLAACIEQEGNLREAAAKYEGFAQKYDQSPFAGAALKEAARCYGLAGDREKARALLQAIAEKYKNTPLASEAQARLKTM</sequence>
<dbReference type="InterPro" id="IPR019734">
    <property type="entry name" value="TPR_rpt"/>
</dbReference>
<dbReference type="Proteomes" id="UP000178606">
    <property type="component" value="Unassembled WGS sequence"/>
</dbReference>
<organism evidence="3 4">
    <name type="scientific">Handelsmanbacteria sp. (strain RIFCSPLOWO2_12_FULL_64_10)</name>
    <dbReference type="NCBI Taxonomy" id="1817868"/>
    <lineage>
        <taxon>Bacteria</taxon>
        <taxon>Candidatus Handelsmaniibacteriota</taxon>
    </lineage>
</organism>
<dbReference type="SUPFAM" id="SSF48452">
    <property type="entry name" value="TPR-like"/>
    <property type="match status" value="1"/>
</dbReference>
<keyword evidence="1" id="KW-0812">Transmembrane</keyword>
<dbReference type="Pfam" id="PF13174">
    <property type="entry name" value="TPR_6"/>
    <property type="match status" value="1"/>
</dbReference>
<keyword evidence="1" id="KW-0472">Membrane</keyword>
<proteinExistence type="predicted"/>
<name>A0A1F6D6H7_HANXR</name>
<dbReference type="AlphaFoldDB" id="A0A1F6D6H7"/>
<dbReference type="InterPro" id="IPR011990">
    <property type="entry name" value="TPR-like_helical_dom_sf"/>
</dbReference>
<gene>
    <name evidence="3" type="ORF">A3F84_05015</name>
</gene>
<accession>A0A1F6D6H7</accession>
<dbReference type="Gene3D" id="1.25.40.10">
    <property type="entry name" value="Tetratricopeptide repeat domain"/>
    <property type="match status" value="2"/>
</dbReference>
<feature type="domain" description="Ancillary SecYEG translocon subunit/Cell division coordinator CpoB TPR" evidence="2">
    <location>
        <begin position="29"/>
        <end position="138"/>
    </location>
</feature>
<reference evidence="3 4" key="1">
    <citation type="journal article" date="2016" name="Nat. Commun.">
        <title>Thousands of microbial genomes shed light on interconnected biogeochemical processes in an aquifer system.</title>
        <authorList>
            <person name="Anantharaman K."/>
            <person name="Brown C.T."/>
            <person name="Hug L.A."/>
            <person name="Sharon I."/>
            <person name="Castelle C.J."/>
            <person name="Probst A.J."/>
            <person name="Thomas B.C."/>
            <person name="Singh A."/>
            <person name="Wilkins M.J."/>
            <person name="Karaoz U."/>
            <person name="Brodie E.L."/>
            <person name="Williams K.H."/>
            <person name="Hubbard S.S."/>
            <person name="Banfield J.F."/>
        </authorList>
    </citation>
    <scope>NUCLEOTIDE SEQUENCE [LARGE SCALE GENOMIC DNA]</scope>
    <source>
        <strain evidence="4">RIFCSPLOWO2_12_FULL_64_10</strain>
    </source>
</reference>
<evidence type="ECO:0000256" key="1">
    <source>
        <dbReference type="SAM" id="Phobius"/>
    </source>
</evidence>
<evidence type="ECO:0000313" key="3">
    <source>
        <dbReference type="EMBL" id="OGG57038.1"/>
    </source>
</evidence>
<dbReference type="InterPro" id="IPR018704">
    <property type="entry name" value="SecYEG/CpoB_TPR"/>
</dbReference>
<protein>
    <recommendedName>
        <fullName evidence="2">Ancillary SecYEG translocon subunit/Cell division coordinator CpoB TPR domain-containing protein</fullName>
    </recommendedName>
</protein>
<evidence type="ECO:0000259" key="2">
    <source>
        <dbReference type="Pfam" id="PF09976"/>
    </source>
</evidence>
<keyword evidence="1" id="KW-1133">Transmembrane helix</keyword>
<evidence type="ECO:0000313" key="4">
    <source>
        <dbReference type="Proteomes" id="UP000178606"/>
    </source>
</evidence>
<comment type="caution">
    <text evidence="3">The sequence shown here is derived from an EMBL/GenBank/DDBJ whole genome shotgun (WGS) entry which is preliminary data.</text>
</comment>
<feature type="transmembrane region" description="Helical" evidence="1">
    <location>
        <begin position="37"/>
        <end position="55"/>
    </location>
</feature>